<accession>A0ABS4H7U7</accession>
<proteinExistence type="predicted"/>
<reference evidence="1 2" key="1">
    <citation type="submission" date="2021-03" db="EMBL/GenBank/DDBJ databases">
        <title>Genomic Encyclopedia of Type Strains, Phase IV (KMG-IV): sequencing the most valuable type-strain genomes for metagenomic binning, comparative biology and taxonomic classification.</title>
        <authorList>
            <person name="Goeker M."/>
        </authorList>
    </citation>
    <scope>NUCLEOTIDE SEQUENCE [LARGE SCALE GENOMIC DNA]</scope>
    <source>
        <strain evidence="1 2">DSM 23491</strain>
    </source>
</reference>
<sequence length="97" mass="11096">MGLKHGREYEHILHDLTAAVAQIHDSYLFLEMEEDEWHCLSRAEQLEMNEALAEDLFYALGSESTIVVGSGIVIHDKEQHRIHFLIGDDELNVVPLI</sequence>
<organism evidence="1 2">
    <name type="scientific">Paenibacillus sediminis</name>
    <dbReference type="NCBI Taxonomy" id="664909"/>
    <lineage>
        <taxon>Bacteria</taxon>
        <taxon>Bacillati</taxon>
        <taxon>Bacillota</taxon>
        <taxon>Bacilli</taxon>
        <taxon>Bacillales</taxon>
        <taxon>Paenibacillaceae</taxon>
        <taxon>Paenibacillus</taxon>
    </lineage>
</organism>
<evidence type="ECO:0000313" key="2">
    <source>
        <dbReference type="Proteomes" id="UP001519273"/>
    </source>
</evidence>
<comment type="caution">
    <text evidence="1">The sequence shown here is derived from an EMBL/GenBank/DDBJ whole genome shotgun (WGS) entry which is preliminary data.</text>
</comment>
<protein>
    <submittedName>
        <fullName evidence="1">Uncharacterized protein</fullName>
    </submittedName>
</protein>
<evidence type="ECO:0000313" key="1">
    <source>
        <dbReference type="EMBL" id="MBP1938593.1"/>
    </source>
</evidence>
<dbReference type="EMBL" id="JAGGKP010000018">
    <property type="protein sequence ID" value="MBP1938593.1"/>
    <property type="molecule type" value="Genomic_DNA"/>
</dbReference>
<gene>
    <name evidence="1" type="ORF">J2Z20_003533</name>
</gene>
<dbReference type="RefSeq" id="WP_209853218.1">
    <property type="nucleotide sequence ID" value="NZ_CBCRVE010000018.1"/>
</dbReference>
<keyword evidence="2" id="KW-1185">Reference proteome</keyword>
<dbReference type="Proteomes" id="UP001519273">
    <property type="component" value="Unassembled WGS sequence"/>
</dbReference>
<name>A0ABS4H7U7_9BACL</name>